<dbReference type="EMBL" id="QYZD01000055">
    <property type="protein sequence ID" value="RJG16956.1"/>
    <property type="molecule type" value="Genomic_DNA"/>
</dbReference>
<dbReference type="OrthoDB" id="9789963at2"/>
<gene>
    <name evidence="1" type="ORF">DQX05_28470</name>
</gene>
<dbReference type="InterPro" id="IPR047778">
    <property type="entry name" value="STM4014-like"/>
</dbReference>
<dbReference type="Proteomes" id="UP000266177">
    <property type="component" value="Unassembled WGS sequence"/>
</dbReference>
<evidence type="ECO:0000313" key="1">
    <source>
        <dbReference type="EMBL" id="RJG16956.1"/>
    </source>
</evidence>
<evidence type="ECO:0008006" key="3">
    <source>
        <dbReference type="Google" id="ProtNLM"/>
    </source>
</evidence>
<dbReference type="AlphaFoldDB" id="A0A3A3GA75"/>
<protein>
    <recommendedName>
        <fullName evidence="3">ATP-grasp domain-containing protein</fullName>
    </recommendedName>
</protein>
<organism evidence="1 2">
    <name type="scientific">Paenibacillus thiaminolyticus</name>
    <name type="common">Bacillus thiaminolyticus</name>
    <dbReference type="NCBI Taxonomy" id="49283"/>
    <lineage>
        <taxon>Bacteria</taxon>
        <taxon>Bacillati</taxon>
        <taxon>Bacillota</taxon>
        <taxon>Bacilli</taxon>
        <taxon>Bacillales</taxon>
        <taxon>Paenibacillaceae</taxon>
        <taxon>Paenibacillus</taxon>
    </lineage>
</organism>
<proteinExistence type="predicted"/>
<accession>A0A3A3GA75</accession>
<dbReference type="SUPFAM" id="SSF56059">
    <property type="entry name" value="Glutathione synthetase ATP-binding domain-like"/>
    <property type="match status" value="1"/>
</dbReference>
<name>A0A3A3GA75_PANTH</name>
<sequence length="419" mass="46247">MNVSELELKADLAAAREGTAANVPYILIGNAGNRRTDGLQAARRRFGLAPALLLTYRELLQGAASLEEMLDRVRRSRAGSPIIRLDAPGEHPEVERELIALGALNGSADEQGARAQESIPAEAARRLPEDHGRIRYPAQWFRGYCRLLARFRLQASSAGIPVRWVNDPADIAVMFDKRRCWEHLSRHGVRMPDLPAPAGSIAGYEGLQAAIRSSGMHRLFLKLACGSGAAGVIAYQCQPATGAELAVTTLEMEDRAGETVFYNSGRLRQYRNHAEIRRMVDWLCGEGAHVERWIAKDQLDGKSFDVRQLVVNGSACHAVLRLSSSPITNLHLRNERRPMHQGMITSGVAEAIASTAEAALASFPGSTVAGIDVLVRRGSGMTYAVDINPFGDLLYRVDYEGWNTYEWQMRQLLERKNHQ</sequence>
<reference evidence="1 2" key="1">
    <citation type="submission" date="2018-09" db="EMBL/GenBank/DDBJ databases">
        <title>Paenibacillus SK2017-BO5.</title>
        <authorList>
            <person name="Piskunova J.V."/>
            <person name="Dubiley S.A."/>
            <person name="Severinov K.V."/>
        </authorList>
    </citation>
    <scope>NUCLEOTIDE SEQUENCE [LARGE SCALE GENOMIC DNA]</scope>
    <source>
        <strain evidence="1 2">BO5</strain>
    </source>
</reference>
<evidence type="ECO:0000313" key="2">
    <source>
        <dbReference type="Proteomes" id="UP000266177"/>
    </source>
</evidence>
<comment type="caution">
    <text evidence="1">The sequence shown here is derived from an EMBL/GenBank/DDBJ whole genome shotgun (WGS) entry which is preliminary data.</text>
</comment>
<dbReference type="NCBIfam" id="NF038074">
    <property type="entry name" value="fam_STM4014"/>
    <property type="match status" value="1"/>
</dbReference>
<dbReference type="Gene3D" id="3.30.470.20">
    <property type="entry name" value="ATP-grasp fold, B domain"/>
    <property type="match status" value="1"/>
</dbReference>